<evidence type="ECO:0000313" key="3">
    <source>
        <dbReference type="EMBL" id="ALS99800.1"/>
    </source>
</evidence>
<evidence type="ECO:0000313" key="4">
    <source>
        <dbReference type="Proteomes" id="UP000068447"/>
    </source>
</evidence>
<organism evidence="3 4">
    <name type="scientific">Lacimicrobium alkaliphilum</name>
    <dbReference type="NCBI Taxonomy" id="1526571"/>
    <lineage>
        <taxon>Bacteria</taxon>
        <taxon>Pseudomonadati</taxon>
        <taxon>Pseudomonadota</taxon>
        <taxon>Gammaproteobacteria</taxon>
        <taxon>Alteromonadales</taxon>
        <taxon>Alteromonadaceae</taxon>
        <taxon>Lacimicrobium</taxon>
    </lineage>
</organism>
<dbReference type="RefSeq" id="WP_062482872.1">
    <property type="nucleotide sequence ID" value="NZ_CP013650.1"/>
</dbReference>
<reference evidence="3 4" key="1">
    <citation type="submission" date="2015-12" db="EMBL/GenBank/DDBJ databases">
        <title>Complete genome of Lacimicrobium alkaliphilum KCTC 32984.</title>
        <authorList>
            <person name="Kim S.-G."/>
            <person name="Lee Y.-J."/>
        </authorList>
    </citation>
    <scope>NUCLEOTIDE SEQUENCE [LARGE SCALE GENOMIC DNA]</scope>
    <source>
        <strain evidence="3 4">YelD216</strain>
    </source>
</reference>
<dbReference type="Proteomes" id="UP000068447">
    <property type="component" value="Chromosome"/>
</dbReference>
<dbReference type="PROSITE" id="PS51257">
    <property type="entry name" value="PROKAR_LIPOPROTEIN"/>
    <property type="match status" value="1"/>
</dbReference>
<keyword evidence="1" id="KW-0732">Signal</keyword>
<dbReference type="InterPro" id="IPR004843">
    <property type="entry name" value="Calcineurin-like_PHP"/>
</dbReference>
<evidence type="ECO:0000259" key="2">
    <source>
        <dbReference type="Pfam" id="PF00149"/>
    </source>
</evidence>
<dbReference type="Gene3D" id="3.60.21.10">
    <property type="match status" value="1"/>
</dbReference>
<dbReference type="EMBL" id="CP013650">
    <property type="protein sequence ID" value="ALS99800.1"/>
    <property type="molecule type" value="Genomic_DNA"/>
</dbReference>
<dbReference type="KEGG" id="lal:AT746_17025"/>
<sequence>MRYYLLLIILCLLAACSAVNEEEINDGPYVLKQPSHWQALWVCGGIEQRLGFEPINEPKKIEKCDQRATLYPHQAERPELEYSNVSELAVISDIHGQAGILKSLLVAQGITDSQGNWNFSDGHLVVVGDVFDRGPQQTESLWLLYQLDFQAREAGGRLHFLLGNHEVMVLNGRRKYLNDKYLRVEHILARNMSQLYASDTVLGQWLQSRNVLVKINDMLFTHGGLHPDLVTQSKTLSEINQGFTQNLIEGEQERQGFARYLHKDDGPVWYRGYFRQPQASEAQINGLLEHFDVRHIVVGHTTHNSVTGFYDNKVIAVDAGIKRGESGEMLLVEQQQLYRGLLDGTRGAL</sequence>
<dbReference type="PRINTS" id="PR00114">
    <property type="entry name" value="STPHPHTASE"/>
</dbReference>
<evidence type="ECO:0000256" key="1">
    <source>
        <dbReference type="SAM" id="SignalP"/>
    </source>
</evidence>
<dbReference type="AlphaFoldDB" id="A0A0U3B3K1"/>
<feature type="chain" id="PRO_5006836366" description="Calcineurin-like phosphoesterase domain-containing protein" evidence="1">
    <location>
        <begin position="21"/>
        <end position="349"/>
    </location>
</feature>
<dbReference type="PANTHER" id="PTHR46546:SF4">
    <property type="entry name" value="SHEWANELLA-LIKE PROTEIN PHOSPHATASE 1"/>
    <property type="match status" value="1"/>
</dbReference>
<keyword evidence="4" id="KW-1185">Reference proteome</keyword>
<dbReference type="Pfam" id="PF00149">
    <property type="entry name" value="Metallophos"/>
    <property type="match status" value="1"/>
</dbReference>
<dbReference type="GO" id="GO:0016787">
    <property type="term" value="F:hydrolase activity"/>
    <property type="evidence" value="ECO:0007669"/>
    <property type="project" value="InterPro"/>
</dbReference>
<proteinExistence type="predicted"/>
<dbReference type="PANTHER" id="PTHR46546">
    <property type="entry name" value="SHEWANELLA-LIKE PROTEIN PHOSPHATASE 1"/>
    <property type="match status" value="1"/>
</dbReference>
<feature type="signal peptide" evidence="1">
    <location>
        <begin position="1"/>
        <end position="20"/>
    </location>
</feature>
<dbReference type="STRING" id="1526571.AT746_17025"/>
<dbReference type="InterPro" id="IPR006186">
    <property type="entry name" value="Ser/Thr-sp_prot-phosphatase"/>
</dbReference>
<protein>
    <recommendedName>
        <fullName evidence="2">Calcineurin-like phosphoesterase domain-containing protein</fullName>
    </recommendedName>
</protein>
<accession>A0A0U3B3K1</accession>
<feature type="domain" description="Calcineurin-like phosphoesterase" evidence="2">
    <location>
        <begin position="89"/>
        <end position="301"/>
    </location>
</feature>
<dbReference type="InterPro" id="IPR029052">
    <property type="entry name" value="Metallo-depent_PP-like"/>
</dbReference>
<gene>
    <name evidence="3" type="ORF">AT746_17025</name>
</gene>
<dbReference type="SUPFAM" id="SSF56300">
    <property type="entry name" value="Metallo-dependent phosphatases"/>
    <property type="match status" value="1"/>
</dbReference>
<name>A0A0U3B3K1_9ALTE</name>